<feature type="compositionally biased region" description="Low complexity" evidence="2">
    <location>
        <begin position="1000"/>
        <end position="1017"/>
    </location>
</feature>
<evidence type="ECO:0000313" key="4">
    <source>
        <dbReference type="Proteomes" id="UP000009168"/>
    </source>
</evidence>
<name>I7MJG7_TETTS</name>
<feature type="compositionally biased region" description="Polar residues" evidence="2">
    <location>
        <begin position="45"/>
        <end position="84"/>
    </location>
</feature>
<evidence type="ECO:0000256" key="1">
    <source>
        <dbReference type="SAM" id="Coils"/>
    </source>
</evidence>
<gene>
    <name evidence="3" type="ORF">TTHERM_00188940</name>
</gene>
<dbReference type="GeneID" id="7844672"/>
<keyword evidence="1" id="KW-0175">Coiled coil</keyword>
<organism evidence="3 4">
    <name type="scientific">Tetrahymena thermophila (strain SB210)</name>
    <dbReference type="NCBI Taxonomy" id="312017"/>
    <lineage>
        <taxon>Eukaryota</taxon>
        <taxon>Sar</taxon>
        <taxon>Alveolata</taxon>
        <taxon>Ciliophora</taxon>
        <taxon>Intramacronucleata</taxon>
        <taxon>Oligohymenophorea</taxon>
        <taxon>Hymenostomatida</taxon>
        <taxon>Tetrahymenina</taxon>
        <taxon>Tetrahymenidae</taxon>
        <taxon>Tetrahymena</taxon>
    </lineage>
</organism>
<dbReference type="InParanoid" id="I7MJG7"/>
<feature type="compositionally biased region" description="Low complexity" evidence="2">
    <location>
        <begin position="237"/>
        <end position="270"/>
    </location>
</feature>
<evidence type="ECO:0000313" key="3">
    <source>
        <dbReference type="EMBL" id="EAR96325.2"/>
    </source>
</evidence>
<feature type="region of interest" description="Disordered" evidence="2">
    <location>
        <begin position="34"/>
        <end position="110"/>
    </location>
</feature>
<feature type="compositionally biased region" description="Polar residues" evidence="2">
    <location>
        <begin position="91"/>
        <end position="110"/>
    </location>
</feature>
<feature type="region of interest" description="Disordered" evidence="2">
    <location>
        <begin position="1027"/>
        <end position="1046"/>
    </location>
</feature>
<dbReference type="EMBL" id="GG662693">
    <property type="protein sequence ID" value="EAR96325.2"/>
    <property type="molecule type" value="Genomic_DNA"/>
</dbReference>
<feature type="coiled-coil region" evidence="1">
    <location>
        <begin position="516"/>
        <end position="780"/>
    </location>
</feature>
<accession>I7MJG7</accession>
<keyword evidence="4" id="KW-1185">Reference proteome</keyword>
<dbReference type="KEGG" id="tet:TTHERM_00188940"/>
<feature type="compositionally biased region" description="Low complexity" evidence="2">
    <location>
        <begin position="34"/>
        <end position="44"/>
    </location>
</feature>
<feature type="region of interest" description="Disordered" evidence="2">
    <location>
        <begin position="993"/>
        <end position="1017"/>
    </location>
</feature>
<dbReference type="AlphaFoldDB" id="I7MJG7"/>
<reference evidence="4" key="1">
    <citation type="journal article" date="2006" name="PLoS Biol.">
        <title>Macronuclear genome sequence of the ciliate Tetrahymena thermophila, a model eukaryote.</title>
        <authorList>
            <person name="Eisen J.A."/>
            <person name="Coyne R.S."/>
            <person name="Wu M."/>
            <person name="Wu D."/>
            <person name="Thiagarajan M."/>
            <person name="Wortman J.R."/>
            <person name="Badger J.H."/>
            <person name="Ren Q."/>
            <person name="Amedeo P."/>
            <person name="Jones K.M."/>
            <person name="Tallon L.J."/>
            <person name="Delcher A.L."/>
            <person name="Salzberg S.L."/>
            <person name="Silva J.C."/>
            <person name="Haas B.J."/>
            <person name="Majoros W.H."/>
            <person name="Farzad M."/>
            <person name="Carlton J.M."/>
            <person name="Smith R.K. Jr."/>
            <person name="Garg J."/>
            <person name="Pearlman R.E."/>
            <person name="Karrer K.M."/>
            <person name="Sun L."/>
            <person name="Manning G."/>
            <person name="Elde N.C."/>
            <person name="Turkewitz A.P."/>
            <person name="Asai D.J."/>
            <person name="Wilkes D.E."/>
            <person name="Wang Y."/>
            <person name="Cai H."/>
            <person name="Collins K."/>
            <person name="Stewart B.A."/>
            <person name="Lee S.R."/>
            <person name="Wilamowska K."/>
            <person name="Weinberg Z."/>
            <person name="Ruzzo W.L."/>
            <person name="Wloga D."/>
            <person name="Gaertig J."/>
            <person name="Frankel J."/>
            <person name="Tsao C.-C."/>
            <person name="Gorovsky M.A."/>
            <person name="Keeling P.J."/>
            <person name="Waller R.F."/>
            <person name="Patron N.J."/>
            <person name="Cherry J.M."/>
            <person name="Stover N.A."/>
            <person name="Krieger C.J."/>
            <person name="del Toro C."/>
            <person name="Ryder H.F."/>
            <person name="Williamson S.C."/>
            <person name="Barbeau R.A."/>
            <person name="Hamilton E.P."/>
            <person name="Orias E."/>
        </authorList>
    </citation>
    <scope>NUCLEOTIDE SEQUENCE [LARGE SCALE GENOMIC DNA]</scope>
    <source>
        <strain evidence="4">SB210</strain>
    </source>
</reference>
<protein>
    <submittedName>
        <fullName evidence="3">Uncharacterized protein</fullName>
    </submittedName>
</protein>
<dbReference type="Proteomes" id="UP000009168">
    <property type="component" value="Unassembled WGS sequence"/>
</dbReference>
<dbReference type="RefSeq" id="XP_001016570.2">
    <property type="nucleotide sequence ID" value="XM_001016570.2"/>
</dbReference>
<proteinExistence type="predicted"/>
<feature type="region of interest" description="Disordered" evidence="2">
    <location>
        <begin position="232"/>
        <end position="274"/>
    </location>
</feature>
<sequence>MNRNHMQVLAPLTSQRSYRDIRQRQNGLQQIINSSNNSSFLNNSTAHTRNNSGQSSNLTSNNVNHIQMSNSIHQISHKPQPNTQTDRRRNNSSSYQVPNQEFSSTEGQNNKIQVCQQNIPFNQDMNQKLHSIKRNQSTEQIDAKQYLQKSIHQNADHYGKQTSHQRVNSECESEQNKENISFCVNSVQSNTQRNYSYETSFNSKTIQPEKSYFMPLKQQQQMQKQIRRNTNMSTDFSNHNNSQRQTTNSQNNSGSYNQNLNSYNSNQMNQAKKNSDGLGKLLASQLNDLSLNNNIIESYIEKVFQKDLSLQSEQGGFQPNQGHTKETEQSFNKLNLQSEHSEAQKSLNQSNYNSDQSIQDKRTQQQSQIQSQLQSQILYEQALQQKLKLLPQSKENKNTSSFTQIPKPFNKFQEHPAYNQVQLKNLNKYLFGDNQDVTQITKQESNQINKQQELNAQKLINSKELIQKTLQSDGSNDDIEQSSLLCQQEKEIISQHKHSKQNENQKDLEYGSYNSINQIQNNSSVYNQNIQNQAQQELKIENQNLQNKMQELEQKQSQLQQTLIQKVMQINCMENQINQLEKDKKLMQQSLDQIQQQLNDEMKKQQEFKLANESLQEINQKQIKTQQDLNLQIQQLNFQIFQLEQQIYDVNVNAKEKEKALEHQKNEQILLLKDKFEKDFEQLNEQHSKLVQLQNICMNQKETLSNENQFLHSQLEQKQSEIQQYQTKISAQEMEIKNLEQKYFQSNSSNHQIQFIEQQLADAENELNNQNKKFNMVVLNISTVLELIQQKIQNYQTTIKMTDRSINFQNLSEQLMSQVKFGINQMALLIQPIIQEIKEQSQVQRTFRQNTSFKNLQDIQQTSQSIQVAEDKKDQIQCNKKIEVQNPNGIQDIDHIENKTKEQIDLKNVQTAQFGEQSLMTSQNQRELVEKQQKQEIAINDQDQNQNGFKVQNCNSISQLINNQTISIQEYIIPQSDTQIQIQNIKNRIYQRQQRRKQNESSYSSNRSFSYNSNQSNNFFTVGRQNLSFQDDNNSSPYQDQHQSQI</sequence>
<feature type="compositionally biased region" description="Polar residues" evidence="2">
    <location>
        <begin position="339"/>
        <end position="355"/>
    </location>
</feature>
<evidence type="ECO:0000256" key="2">
    <source>
        <dbReference type="SAM" id="MobiDB-lite"/>
    </source>
</evidence>
<feature type="region of interest" description="Disordered" evidence="2">
    <location>
        <begin position="339"/>
        <end position="366"/>
    </location>
</feature>